<dbReference type="Pfam" id="PF13561">
    <property type="entry name" value="adh_short_C2"/>
    <property type="match status" value="1"/>
</dbReference>
<dbReference type="PROSITE" id="PS00061">
    <property type="entry name" value="ADH_SHORT"/>
    <property type="match status" value="1"/>
</dbReference>
<dbReference type="GO" id="GO:0016614">
    <property type="term" value="F:oxidoreductase activity, acting on CH-OH group of donors"/>
    <property type="evidence" value="ECO:0007669"/>
    <property type="project" value="UniProtKB-ARBA"/>
</dbReference>
<dbReference type="InterPro" id="IPR002347">
    <property type="entry name" value="SDR_fam"/>
</dbReference>
<dbReference type="Gene3D" id="3.40.50.720">
    <property type="entry name" value="NAD(P)-binding Rossmann-like Domain"/>
    <property type="match status" value="1"/>
</dbReference>
<reference evidence="5" key="2">
    <citation type="journal article" date="2014" name="PLoS Genet.">
        <title>Signature gene expression reveals novel clues to the molecular mechanisms of dimorphic transition in Penicillium marneffei.</title>
        <authorList>
            <person name="Yang E."/>
            <person name="Wang G."/>
            <person name="Cai J."/>
            <person name="Woo P.C."/>
            <person name="Lau S.K."/>
            <person name="Yuen K.-Y."/>
            <person name="Chow W.-N."/>
            <person name="Lin X."/>
        </authorList>
    </citation>
    <scope>NUCLEOTIDE SEQUENCE</scope>
    <source>
        <strain evidence="5">PM1</strain>
    </source>
</reference>
<dbReference type="PRINTS" id="PR00080">
    <property type="entry name" value="SDRFAMILY"/>
</dbReference>
<keyword evidence="3" id="KW-0560">Oxidoreductase</keyword>
<dbReference type="HOGENOM" id="CLU_010194_1_3_1"/>
<evidence type="ECO:0000256" key="2">
    <source>
        <dbReference type="ARBA" id="ARBA00022857"/>
    </source>
</evidence>
<evidence type="ECO:0000256" key="1">
    <source>
        <dbReference type="ARBA" id="ARBA00006484"/>
    </source>
</evidence>
<comment type="similarity">
    <text evidence="1">Belongs to the short-chain dehydrogenases/reductases (SDR) family.</text>
</comment>
<dbReference type="PANTHER" id="PTHR48107:SF7">
    <property type="entry name" value="RE15974P"/>
    <property type="match status" value="1"/>
</dbReference>
<dbReference type="EMBL" id="JPOX01000047">
    <property type="protein sequence ID" value="KFX42218.1"/>
    <property type="molecule type" value="Genomic_DNA"/>
</dbReference>
<protein>
    <submittedName>
        <fullName evidence="5">Versicolorin reductase</fullName>
    </submittedName>
</protein>
<keyword evidence="2" id="KW-0521">NADP</keyword>
<evidence type="ECO:0000313" key="5">
    <source>
        <dbReference type="EMBL" id="KFX42218.1"/>
    </source>
</evidence>
<gene>
    <name evidence="5" type="ORF">GQ26_0470280</name>
</gene>
<accession>A0A093XAG1</accession>
<sequence>MPASYDLQGKIALITGAGRGLGASIAKELASHGASVVVNYAKSVGPAQALVDEIQALPGSPKAVAIQADVSKTAEVKRLFEDAIKTFGKIDIVVSNSGMEVFSAEEDVTEELYDKVFALNTRAQFFVAQHALIHASEGGRLILTSSVAATMNGVPNHALYAGSKSAVEGFTRSFAVDCGKKRMTVNALAPGGILTDMYLENSWHYAPGGKPGMPIEEINAGIASLCPLGRTGKPTDVARVVAFLCSDEAEWVNGQVIKLSGGSVA</sequence>
<comment type="caution">
    <text evidence="5">The sequence shown here is derived from an EMBL/GenBank/DDBJ whole genome shotgun (WGS) entry which is preliminary data.</text>
</comment>
<feature type="domain" description="Ketoreductase" evidence="4">
    <location>
        <begin position="10"/>
        <end position="196"/>
    </location>
</feature>
<dbReference type="eggNOG" id="KOG0725">
    <property type="taxonomic scope" value="Eukaryota"/>
</dbReference>
<dbReference type="InterPro" id="IPR057326">
    <property type="entry name" value="KR_dom"/>
</dbReference>
<organism evidence="5">
    <name type="scientific">Talaromyces marneffei PM1</name>
    <dbReference type="NCBI Taxonomy" id="1077442"/>
    <lineage>
        <taxon>Eukaryota</taxon>
        <taxon>Fungi</taxon>
        <taxon>Dikarya</taxon>
        <taxon>Ascomycota</taxon>
        <taxon>Pezizomycotina</taxon>
        <taxon>Eurotiomycetes</taxon>
        <taxon>Eurotiomycetidae</taxon>
        <taxon>Eurotiales</taxon>
        <taxon>Trichocomaceae</taxon>
        <taxon>Talaromyces</taxon>
        <taxon>Talaromyces sect. Talaromyces</taxon>
    </lineage>
</organism>
<dbReference type="PANTHER" id="PTHR48107">
    <property type="entry name" value="NADPH-DEPENDENT ALDEHYDE REDUCTASE-LIKE PROTEIN, CHLOROPLASTIC-RELATED"/>
    <property type="match status" value="1"/>
</dbReference>
<dbReference type="PRINTS" id="PR00081">
    <property type="entry name" value="GDHRDH"/>
</dbReference>
<proteinExistence type="inferred from homology"/>
<dbReference type="SMART" id="SM00822">
    <property type="entry name" value="PKS_KR"/>
    <property type="match status" value="1"/>
</dbReference>
<evidence type="ECO:0000259" key="4">
    <source>
        <dbReference type="SMART" id="SM00822"/>
    </source>
</evidence>
<reference key="1">
    <citation type="journal article" date="2014" name="PLoS Genet.">
        <title>Signature Gene Expression Reveals Novel Clues to the Molecular Mechanisms of Dimorphic Transition in Penicillium marneffei.</title>
        <authorList>
            <person name="Yang E."/>
            <person name="Wang G."/>
            <person name="Cai J."/>
            <person name="Woo P.C."/>
            <person name="Lau S.K."/>
            <person name="Yuen K.-Y."/>
            <person name="Chow W.-N."/>
            <person name="Lin X."/>
        </authorList>
    </citation>
    <scope>NUCLEOTIDE SEQUENCE [LARGE SCALE GENOMIC DNA]</scope>
    <source>
        <strain>PM1</strain>
    </source>
</reference>
<name>A0A093XAG1_TALMA</name>
<evidence type="ECO:0000256" key="3">
    <source>
        <dbReference type="ARBA" id="ARBA00023002"/>
    </source>
</evidence>
<dbReference type="AlphaFoldDB" id="A0A093XAG1"/>
<dbReference type="FunFam" id="3.40.50.720:FF:000084">
    <property type="entry name" value="Short-chain dehydrogenase reductase"/>
    <property type="match status" value="1"/>
</dbReference>
<dbReference type="InterPro" id="IPR020904">
    <property type="entry name" value="Sc_DH/Rdtase_CS"/>
</dbReference>
<dbReference type="InterPro" id="IPR036291">
    <property type="entry name" value="NAD(P)-bd_dom_sf"/>
</dbReference>
<dbReference type="SUPFAM" id="SSF51735">
    <property type="entry name" value="NAD(P)-binding Rossmann-fold domains"/>
    <property type="match status" value="1"/>
</dbReference>